<dbReference type="Gene3D" id="2.60.120.200">
    <property type="match status" value="1"/>
</dbReference>
<evidence type="ECO:0000313" key="4">
    <source>
        <dbReference type="EMBL" id="QEK52640.1"/>
    </source>
</evidence>
<dbReference type="AlphaFoldDB" id="A0A5C0VMX6"/>
<protein>
    <recommendedName>
        <fullName evidence="3">Beta/gamma crystallin 'Greek key' domain-containing protein</fullName>
    </recommendedName>
</protein>
<comment type="similarity">
    <text evidence="1">Belongs to the beta/gamma-crystallin family.</text>
</comment>
<name>A0A5C0VMX6_9SPHI</name>
<gene>
    <name evidence="4" type="ORF">FYC62_13975</name>
</gene>
<dbReference type="Pfam" id="PF03995">
    <property type="entry name" value="Inhibitor_I36"/>
    <property type="match status" value="1"/>
</dbReference>
<dbReference type="EMBL" id="CP043329">
    <property type="protein sequence ID" value="QEK52640.1"/>
    <property type="molecule type" value="Genomic_DNA"/>
</dbReference>
<evidence type="ECO:0000313" key="5">
    <source>
        <dbReference type="Proteomes" id="UP000323653"/>
    </source>
</evidence>
<organism evidence="4 5">
    <name type="scientific">Pedobacter aquae</name>
    <dbReference type="NCBI Taxonomy" id="2605747"/>
    <lineage>
        <taxon>Bacteria</taxon>
        <taxon>Pseudomonadati</taxon>
        <taxon>Bacteroidota</taxon>
        <taxon>Sphingobacteriia</taxon>
        <taxon>Sphingobacteriales</taxon>
        <taxon>Sphingobacteriaceae</taxon>
        <taxon>Pedobacter</taxon>
    </lineage>
</organism>
<dbReference type="InterPro" id="IPR001064">
    <property type="entry name" value="Beta/gamma_crystallin"/>
</dbReference>
<reference evidence="4 5" key="1">
    <citation type="submission" date="2019-08" db="EMBL/GenBank/DDBJ databases">
        <title>Pedobacter sp. nov., isolated from Han river, South Korea.</title>
        <authorList>
            <person name="Lee D.-H."/>
            <person name="Kim Y.-S."/>
            <person name="Hwang E.-M."/>
            <person name="Le Tran T.C."/>
            <person name="Cha C.-J."/>
        </authorList>
    </citation>
    <scope>NUCLEOTIDE SEQUENCE [LARGE SCALE GENOMIC DNA]</scope>
    <source>
        <strain evidence="4 5">CJ43</strain>
    </source>
</reference>
<dbReference type="Proteomes" id="UP000323653">
    <property type="component" value="Chromosome"/>
</dbReference>
<evidence type="ECO:0000256" key="1">
    <source>
        <dbReference type="ARBA" id="ARBA00009646"/>
    </source>
</evidence>
<keyword evidence="5" id="KW-1185">Reference proteome</keyword>
<dbReference type="KEGG" id="pej:FYC62_13975"/>
<accession>A0A5C0VMX6</accession>
<dbReference type="Gene3D" id="2.60.20.10">
    <property type="entry name" value="Crystallins"/>
    <property type="match status" value="1"/>
</dbReference>
<evidence type="ECO:0000259" key="3">
    <source>
        <dbReference type="PROSITE" id="PS50915"/>
    </source>
</evidence>
<dbReference type="RefSeq" id="WP_149075381.1">
    <property type="nucleotide sequence ID" value="NZ_CP043329.1"/>
</dbReference>
<dbReference type="SUPFAM" id="SSF49695">
    <property type="entry name" value="gamma-Crystallin-like"/>
    <property type="match status" value="1"/>
</dbReference>
<sequence length="316" mass="34534">MHLENFEGNGLKTRSWNAGAAWYLNAAESTSGSSYGSNNVASYTYSASNNKRHTFTLHKAPGNRSEIRIQDNYDVGDIRQFEGDITINSSVFASNAVFQIWGGIVINGSQRATLLQIRGDGSVNGGQLRVVPNGVTNEVGNRTIATGLLAKSTPTKINVVHFQEIASRPGRIVIYVDGNQVYSCEENQKPTNGDGTNYMKYGNYGREDEDANETNSVVTWSNVRYWEIPKVTVRQGCNYTGWSASLSVGDYTLSQLQALGFVNDDASSIVVPAGLRVRVYTDNNFAGTTASYTSSQSCLNSTFNDRISSIRVEQIP</sequence>
<keyword evidence="2" id="KW-0677">Repeat</keyword>
<proteinExistence type="inferred from homology"/>
<feature type="domain" description="Beta/gamma crystallin 'Greek key'" evidence="3">
    <location>
        <begin position="275"/>
        <end position="314"/>
    </location>
</feature>
<dbReference type="PROSITE" id="PS50915">
    <property type="entry name" value="CRYSTALLIN_BETA_GAMMA"/>
    <property type="match status" value="1"/>
</dbReference>
<evidence type="ECO:0000256" key="2">
    <source>
        <dbReference type="ARBA" id="ARBA00022737"/>
    </source>
</evidence>
<dbReference type="InterPro" id="IPR011024">
    <property type="entry name" value="G_crystallin-like"/>
</dbReference>